<organism evidence="3 4">
    <name type="scientific">Bilifractor porci</name>
    <dbReference type="NCBI Taxonomy" id="2606636"/>
    <lineage>
        <taxon>Bacteria</taxon>
        <taxon>Bacillati</taxon>
        <taxon>Bacillota</taxon>
        <taxon>Clostridia</taxon>
        <taxon>Lachnospirales</taxon>
        <taxon>Lachnospiraceae</taxon>
        <taxon>Bilifractor</taxon>
    </lineage>
</organism>
<keyword evidence="4" id="KW-1185">Reference proteome</keyword>
<feature type="domain" description="DUF1829" evidence="2">
    <location>
        <begin position="157"/>
        <end position="242"/>
    </location>
</feature>
<protein>
    <submittedName>
        <fullName evidence="3">DUF1829 domain-containing protein</fullName>
    </submittedName>
</protein>
<dbReference type="Pfam" id="PF08862">
    <property type="entry name" value="DUF1829"/>
    <property type="match status" value="1"/>
</dbReference>
<dbReference type="AlphaFoldDB" id="A0A7X2P9S5"/>
<evidence type="ECO:0000259" key="2">
    <source>
        <dbReference type="Pfam" id="PF08862"/>
    </source>
</evidence>
<sequence>MKDFKLQYLDWLNANIQQSEIREGVYRITLPYLNRSNDMMDIYILEKKDGFILTDDGATIHNLDLVGVSLSKGRRKDLLDQTLLSFGIRMDEEQALYTEASPDNLPLRKHMLSQCMLKIDDLFFLSKRNAKSVFVDDVHDFLESNDVRYIQGASFTGKSGLPTMYDFSIPKSKKSPERNIKVVNHLTNDSARSIIFGWTDTTDARNNGAKLFTFINDESSSPKDAINALNQYGITPVLWSCREDSVKLLVA</sequence>
<evidence type="ECO:0000259" key="1">
    <source>
        <dbReference type="Pfam" id="PF08861"/>
    </source>
</evidence>
<proteinExistence type="predicted"/>
<dbReference type="Proteomes" id="UP000466864">
    <property type="component" value="Unassembled WGS sequence"/>
</dbReference>
<dbReference type="EMBL" id="VUMV01000009">
    <property type="protein sequence ID" value="MST82848.1"/>
    <property type="molecule type" value="Genomic_DNA"/>
</dbReference>
<reference evidence="3 4" key="1">
    <citation type="submission" date="2019-08" db="EMBL/GenBank/DDBJ databases">
        <title>In-depth cultivation of the pig gut microbiome towards novel bacterial diversity and tailored functional studies.</title>
        <authorList>
            <person name="Wylensek D."/>
            <person name="Hitch T.C.A."/>
            <person name="Clavel T."/>
        </authorList>
    </citation>
    <scope>NUCLEOTIDE SEQUENCE [LARGE SCALE GENOMIC DNA]</scope>
    <source>
        <strain evidence="3 4">Oil+RF-744-WCA-WT-13</strain>
    </source>
</reference>
<feature type="domain" description="DUF1828" evidence="1">
    <location>
        <begin position="31"/>
        <end position="119"/>
    </location>
</feature>
<dbReference type="InterPro" id="IPR014961">
    <property type="entry name" value="DUF1829"/>
</dbReference>
<comment type="caution">
    <text evidence="3">The sequence shown here is derived from an EMBL/GenBank/DDBJ whole genome shotgun (WGS) entry which is preliminary data.</text>
</comment>
<evidence type="ECO:0000313" key="4">
    <source>
        <dbReference type="Proteomes" id="UP000466864"/>
    </source>
</evidence>
<dbReference type="RefSeq" id="WP_154458751.1">
    <property type="nucleotide sequence ID" value="NZ_VUMV01000009.1"/>
</dbReference>
<dbReference type="InterPro" id="IPR014960">
    <property type="entry name" value="DUF1828"/>
</dbReference>
<evidence type="ECO:0000313" key="3">
    <source>
        <dbReference type="EMBL" id="MST82848.1"/>
    </source>
</evidence>
<gene>
    <name evidence="3" type="ORF">FYJ60_11070</name>
</gene>
<dbReference type="Pfam" id="PF08861">
    <property type="entry name" value="DUF1828"/>
    <property type="match status" value="1"/>
</dbReference>
<name>A0A7X2P9S5_9FIRM</name>
<accession>A0A7X2P9S5</accession>